<evidence type="ECO:0000313" key="3">
    <source>
        <dbReference type="Proteomes" id="UP000807353"/>
    </source>
</evidence>
<name>A0A9P5XVT7_9AGAR</name>
<comment type="caution">
    <text evidence="2">The sequence shown here is derived from an EMBL/GenBank/DDBJ whole genome shotgun (WGS) entry which is preliminary data.</text>
</comment>
<dbReference type="SUPFAM" id="SSF81383">
    <property type="entry name" value="F-box domain"/>
    <property type="match status" value="1"/>
</dbReference>
<dbReference type="AlphaFoldDB" id="A0A9P5XVT7"/>
<sequence length="192" mass="21864">MLASRVGTKQARATSLPPEIWCTILDYLPRSDKLQVCQVSSYLCALARRAIYHEVKLHSYDETSLATFALLARDFSVARHVEKLHIYTSEEAVNEPPWFDATIFVGMTRLRYLNLIRNPFYAIGDQEEINNIISKSLLALKKLQFTNPPSEGRRPARKRAKSDLDVYGPKLYIKGLEEIVWMDSGVYLTAPG</sequence>
<organism evidence="2 3">
    <name type="scientific">Collybia nuda</name>
    <dbReference type="NCBI Taxonomy" id="64659"/>
    <lineage>
        <taxon>Eukaryota</taxon>
        <taxon>Fungi</taxon>
        <taxon>Dikarya</taxon>
        <taxon>Basidiomycota</taxon>
        <taxon>Agaricomycotina</taxon>
        <taxon>Agaricomycetes</taxon>
        <taxon>Agaricomycetidae</taxon>
        <taxon>Agaricales</taxon>
        <taxon>Tricholomatineae</taxon>
        <taxon>Clitocybaceae</taxon>
        <taxon>Collybia</taxon>
    </lineage>
</organism>
<feature type="domain" description="F-box" evidence="1">
    <location>
        <begin position="16"/>
        <end position="55"/>
    </location>
</feature>
<dbReference type="SMART" id="SM00256">
    <property type="entry name" value="FBOX"/>
    <property type="match status" value="1"/>
</dbReference>
<dbReference type="InterPro" id="IPR001810">
    <property type="entry name" value="F-box_dom"/>
</dbReference>
<dbReference type="EMBL" id="MU150425">
    <property type="protein sequence ID" value="KAF9456436.1"/>
    <property type="molecule type" value="Genomic_DNA"/>
</dbReference>
<reference evidence="2" key="1">
    <citation type="submission" date="2020-11" db="EMBL/GenBank/DDBJ databases">
        <authorList>
            <consortium name="DOE Joint Genome Institute"/>
            <person name="Ahrendt S."/>
            <person name="Riley R."/>
            <person name="Andreopoulos W."/>
            <person name="Labutti K."/>
            <person name="Pangilinan J."/>
            <person name="Ruiz-Duenas F.J."/>
            <person name="Barrasa J.M."/>
            <person name="Sanchez-Garcia M."/>
            <person name="Camarero S."/>
            <person name="Miyauchi S."/>
            <person name="Serrano A."/>
            <person name="Linde D."/>
            <person name="Babiker R."/>
            <person name="Drula E."/>
            <person name="Ayuso-Fernandez I."/>
            <person name="Pacheco R."/>
            <person name="Padilla G."/>
            <person name="Ferreira P."/>
            <person name="Barriuso J."/>
            <person name="Kellner H."/>
            <person name="Castanera R."/>
            <person name="Alfaro M."/>
            <person name="Ramirez L."/>
            <person name="Pisabarro A.G."/>
            <person name="Kuo A."/>
            <person name="Tritt A."/>
            <person name="Lipzen A."/>
            <person name="He G."/>
            <person name="Yan M."/>
            <person name="Ng V."/>
            <person name="Cullen D."/>
            <person name="Martin F."/>
            <person name="Rosso M.-N."/>
            <person name="Henrissat B."/>
            <person name="Hibbett D."/>
            <person name="Martinez A.T."/>
            <person name="Grigoriev I.V."/>
        </authorList>
    </citation>
    <scope>NUCLEOTIDE SEQUENCE</scope>
    <source>
        <strain evidence="2">CBS 247.69</strain>
    </source>
</reference>
<dbReference type="InterPro" id="IPR036047">
    <property type="entry name" value="F-box-like_dom_sf"/>
</dbReference>
<evidence type="ECO:0000313" key="2">
    <source>
        <dbReference type="EMBL" id="KAF9456436.1"/>
    </source>
</evidence>
<gene>
    <name evidence="2" type="ORF">BDZ94DRAFT_355685</name>
</gene>
<protein>
    <recommendedName>
        <fullName evidence="1">F-box domain-containing protein</fullName>
    </recommendedName>
</protein>
<dbReference type="Pfam" id="PF12937">
    <property type="entry name" value="F-box-like"/>
    <property type="match status" value="1"/>
</dbReference>
<evidence type="ECO:0000259" key="1">
    <source>
        <dbReference type="SMART" id="SM00256"/>
    </source>
</evidence>
<accession>A0A9P5XVT7</accession>
<dbReference type="Proteomes" id="UP000807353">
    <property type="component" value="Unassembled WGS sequence"/>
</dbReference>
<proteinExistence type="predicted"/>
<keyword evidence="3" id="KW-1185">Reference proteome</keyword>